<keyword evidence="3" id="KW-1185">Reference proteome</keyword>
<organism evidence="2 3">
    <name type="scientific">Penicillium camemberti (strain FM 013)</name>
    <dbReference type="NCBI Taxonomy" id="1429867"/>
    <lineage>
        <taxon>Eukaryota</taxon>
        <taxon>Fungi</taxon>
        <taxon>Dikarya</taxon>
        <taxon>Ascomycota</taxon>
        <taxon>Pezizomycotina</taxon>
        <taxon>Eurotiomycetes</taxon>
        <taxon>Eurotiomycetidae</taxon>
        <taxon>Eurotiales</taxon>
        <taxon>Aspergillaceae</taxon>
        <taxon>Penicillium</taxon>
    </lineage>
</organism>
<name>A0A0G4P322_PENC3</name>
<accession>A0A0G4P322</accession>
<evidence type="ECO:0000313" key="2">
    <source>
        <dbReference type="EMBL" id="CRL20712.1"/>
    </source>
</evidence>
<sequence>MGMAYTHRLPVRTLLQGIKARMQVLVGEMVDLRCEEVHNSRILASVMVPALVGKDDVLSTVDGSDFDALAYTAVRQYDRSHQVIPESDFDGQTFAGQTFAYGQPFPVEDPPLQDESTLRVVPWQTVNAVLDSFGNEPARRRKCARRERDRQLASSTNLNIPL</sequence>
<evidence type="ECO:0000256" key="1">
    <source>
        <dbReference type="SAM" id="MobiDB-lite"/>
    </source>
</evidence>
<gene>
    <name evidence="2" type="ORF">PCAMFM013_S004g000653</name>
</gene>
<evidence type="ECO:0000313" key="3">
    <source>
        <dbReference type="Proteomes" id="UP000053732"/>
    </source>
</evidence>
<feature type="compositionally biased region" description="Polar residues" evidence="1">
    <location>
        <begin position="152"/>
        <end position="162"/>
    </location>
</feature>
<protein>
    <submittedName>
        <fullName evidence="2">Str. FM013</fullName>
    </submittedName>
</protein>
<proteinExistence type="predicted"/>
<dbReference type="Proteomes" id="UP000053732">
    <property type="component" value="Unassembled WGS sequence"/>
</dbReference>
<dbReference type="EMBL" id="HG793137">
    <property type="protein sequence ID" value="CRL20712.1"/>
    <property type="molecule type" value="Genomic_DNA"/>
</dbReference>
<reference evidence="2 3" key="1">
    <citation type="journal article" date="2014" name="Nat. Commun.">
        <title>Multiple recent horizontal transfers of a large genomic region in cheese making fungi.</title>
        <authorList>
            <person name="Cheeseman K."/>
            <person name="Ropars J."/>
            <person name="Renault P."/>
            <person name="Dupont J."/>
            <person name="Gouzy J."/>
            <person name="Branca A."/>
            <person name="Abraham A.L."/>
            <person name="Ceppi M."/>
            <person name="Conseiller E."/>
            <person name="Debuchy R."/>
            <person name="Malagnac F."/>
            <person name="Goarin A."/>
            <person name="Silar P."/>
            <person name="Lacoste S."/>
            <person name="Sallet E."/>
            <person name="Bensimon A."/>
            <person name="Giraud T."/>
            <person name="Brygoo Y."/>
        </authorList>
    </citation>
    <scope>NUCLEOTIDE SEQUENCE [LARGE SCALE GENOMIC DNA]</scope>
    <source>
        <strain evidence="3">FM 013</strain>
    </source>
</reference>
<feature type="region of interest" description="Disordered" evidence="1">
    <location>
        <begin position="140"/>
        <end position="162"/>
    </location>
</feature>
<dbReference type="AlphaFoldDB" id="A0A0G4P322"/>